<organism evidence="3 6">
    <name type="scientific">Corynebacterium otitidis ATCC 51513</name>
    <dbReference type="NCBI Taxonomy" id="883169"/>
    <lineage>
        <taxon>Bacteria</taxon>
        <taxon>Bacillati</taxon>
        <taxon>Actinomycetota</taxon>
        <taxon>Actinomycetes</taxon>
        <taxon>Mycobacteriales</taxon>
        <taxon>Corynebacteriaceae</taxon>
        <taxon>Corynebacterium</taxon>
    </lineage>
</organism>
<keyword evidence="2" id="KW-1133">Transmembrane helix</keyword>
<dbReference type="Proteomes" id="UP000006078">
    <property type="component" value="Unassembled WGS sequence"/>
</dbReference>
<dbReference type="EMBL" id="CAJZ01000209">
    <property type="protein sequence ID" value="CCI84132.1"/>
    <property type="molecule type" value="Genomic_DNA"/>
</dbReference>
<evidence type="ECO:0000313" key="3">
    <source>
        <dbReference type="EMBL" id="CCI84132.1"/>
    </source>
</evidence>
<feature type="compositionally biased region" description="Low complexity" evidence="1">
    <location>
        <begin position="163"/>
        <end position="180"/>
    </location>
</feature>
<evidence type="ECO:0000256" key="1">
    <source>
        <dbReference type="SAM" id="MobiDB-lite"/>
    </source>
</evidence>
<dbReference type="RefSeq" id="WP_004601462.1">
    <property type="nucleotide sequence ID" value="NZ_HF541868.1"/>
</dbReference>
<feature type="compositionally biased region" description="Basic and acidic residues" evidence="1">
    <location>
        <begin position="52"/>
        <end position="73"/>
    </location>
</feature>
<feature type="transmembrane region" description="Helical" evidence="2">
    <location>
        <begin position="114"/>
        <end position="135"/>
    </location>
</feature>
<dbReference type="HOGENOM" id="CLU_1034204_0_0_11"/>
<sequence length="269" mass="29156">MARSQWDRDGDDRNRDGDAGQGHWRSAPDHSRGDDSAPTQKFPSVGGPDDPDATRVLRDETRYYPQADQRRSEPTQVFPSATRSYQQSSYIPPQDGGDDWDEDDERGSSNGTTVATVIAVILAIGLAAVAGWLAWDRWGSGGEPAATTTAPGTETTIVTETTTVEEAPEQPAEPTTTETQPGPPPPPEGAEEVLSNRHATVYRVEPTSEEFAEAVYDAWRDEDSPTGAFALEASSSVTGQDYVMQCSGEERIECFGGENGHVIIDPKRR</sequence>
<name>I7L9W6_9CORY</name>
<reference evidence="3 6" key="1">
    <citation type="journal article" date="2012" name="J. Bacteriol.">
        <title>Draft Genome Sequence of Turicella otitidis ATCC 51513, Isolated from Middle Ear Fluid from a Child with Otitis Media.</title>
        <authorList>
            <person name="Brinkrolf K."/>
            <person name="Schneider J."/>
            <person name="Knecht M."/>
            <person name="Ruckert C."/>
            <person name="Tauch A."/>
        </authorList>
    </citation>
    <scope>NUCLEOTIDE SEQUENCE [LARGE SCALE GENOMIC DNA]</scope>
    <source>
        <strain evidence="3 6">ATCC 51513</strain>
    </source>
</reference>
<evidence type="ECO:0000256" key="2">
    <source>
        <dbReference type="SAM" id="Phobius"/>
    </source>
</evidence>
<feature type="compositionally biased region" description="Acidic residues" evidence="1">
    <location>
        <begin position="96"/>
        <end position="105"/>
    </location>
</feature>
<dbReference type="STRING" id="29321.AAV33_03230"/>
<dbReference type="EMBL" id="AHAE01000074">
    <property type="protein sequence ID" value="EJZ81529.1"/>
    <property type="molecule type" value="Genomic_DNA"/>
</dbReference>
<comment type="caution">
    <text evidence="3">The sequence shown here is derived from an EMBL/GenBank/DDBJ whole genome shotgun (WGS) entry which is preliminary data.</text>
</comment>
<keyword evidence="5" id="KW-1185">Reference proteome</keyword>
<protein>
    <submittedName>
        <fullName evidence="3">Uncharacterized protein</fullName>
    </submittedName>
</protein>
<gene>
    <name evidence="3" type="ORF">BN46_1420</name>
    <name evidence="4" type="ORF">HMPREF9719_01572</name>
</gene>
<feature type="region of interest" description="Disordered" evidence="1">
    <location>
        <begin position="163"/>
        <end position="195"/>
    </location>
</feature>
<dbReference type="Proteomes" id="UP000011016">
    <property type="component" value="Unassembled WGS sequence"/>
</dbReference>
<keyword evidence="2" id="KW-0812">Transmembrane</keyword>
<reference evidence="4 5" key="2">
    <citation type="submission" date="2012-08" db="EMBL/GenBank/DDBJ databases">
        <title>The Genome Sequence of Turicella otitidis ATCC 51513.</title>
        <authorList>
            <consortium name="The Broad Institute Genome Sequencing Platform"/>
            <person name="Earl A."/>
            <person name="Ward D."/>
            <person name="Feldgarden M."/>
            <person name="Gevers D."/>
            <person name="Huys G."/>
            <person name="Walker B."/>
            <person name="Young S.K."/>
            <person name="Zeng Q."/>
            <person name="Gargeya S."/>
            <person name="Fitzgerald M."/>
            <person name="Haas B."/>
            <person name="Abouelleil A."/>
            <person name="Alvarado L."/>
            <person name="Arachchi H.M."/>
            <person name="Berlin A.M."/>
            <person name="Chapman S.B."/>
            <person name="Goldberg J."/>
            <person name="Griggs A."/>
            <person name="Gujja S."/>
            <person name="Hansen M."/>
            <person name="Howarth C."/>
            <person name="Imamovic A."/>
            <person name="Larimer J."/>
            <person name="McCowen C."/>
            <person name="Montmayeur A."/>
            <person name="Murphy C."/>
            <person name="Neiman D."/>
            <person name="Pearson M."/>
            <person name="Priest M."/>
            <person name="Roberts A."/>
            <person name="Saif S."/>
            <person name="Shea T."/>
            <person name="Sisk P."/>
            <person name="Sykes S."/>
            <person name="Wortman J."/>
            <person name="Nusbaum C."/>
            <person name="Birren B."/>
        </authorList>
    </citation>
    <scope>NUCLEOTIDE SEQUENCE [LARGE SCALE GENOMIC DNA]</scope>
    <source>
        <strain evidence="4 5">ATCC 51513</strain>
    </source>
</reference>
<evidence type="ECO:0000313" key="6">
    <source>
        <dbReference type="Proteomes" id="UP000011016"/>
    </source>
</evidence>
<feature type="compositionally biased region" description="Basic and acidic residues" evidence="1">
    <location>
        <begin position="1"/>
        <end position="18"/>
    </location>
</feature>
<dbReference type="OrthoDB" id="4061674at2"/>
<feature type="compositionally biased region" description="Polar residues" evidence="1">
    <location>
        <begin position="74"/>
        <end position="91"/>
    </location>
</feature>
<keyword evidence="2" id="KW-0472">Membrane</keyword>
<feature type="compositionally biased region" description="Basic and acidic residues" evidence="1">
    <location>
        <begin position="26"/>
        <end position="35"/>
    </location>
</feature>
<accession>I7L9W6</accession>
<evidence type="ECO:0000313" key="4">
    <source>
        <dbReference type="EMBL" id="EJZ81529.1"/>
    </source>
</evidence>
<evidence type="ECO:0000313" key="5">
    <source>
        <dbReference type="Proteomes" id="UP000006078"/>
    </source>
</evidence>
<proteinExistence type="predicted"/>
<feature type="region of interest" description="Disordered" evidence="1">
    <location>
        <begin position="1"/>
        <end position="109"/>
    </location>
</feature>
<dbReference type="AlphaFoldDB" id="I7L9W6"/>